<keyword evidence="6" id="KW-1185">Reference proteome</keyword>
<comment type="caution">
    <text evidence="5">The sequence shown here is derived from an EMBL/GenBank/DDBJ whole genome shotgun (WGS) entry which is preliminary data.</text>
</comment>
<evidence type="ECO:0000313" key="5">
    <source>
        <dbReference type="EMBL" id="TCT35285.1"/>
    </source>
</evidence>
<dbReference type="RefSeq" id="WP_132313154.1">
    <property type="nucleotide sequence ID" value="NZ_SMAR01000027.1"/>
</dbReference>
<dbReference type="AlphaFoldDB" id="A0A4V2V3S8"/>
<dbReference type="Gene3D" id="3.10.490.10">
    <property type="entry name" value="Gamma-glutamyl cyclotransferase-like"/>
    <property type="match status" value="1"/>
</dbReference>
<proteinExistence type="predicted"/>
<feature type="binding site" evidence="3">
    <location>
        <begin position="7"/>
        <end position="12"/>
    </location>
    <ligand>
        <name>substrate</name>
    </ligand>
</feature>
<dbReference type="SUPFAM" id="SSF110857">
    <property type="entry name" value="Gamma-glutamyl cyclotransferase-like"/>
    <property type="match status" value="1"/>
</dbReference>
<dbReference type="Pfam" id="PF06094">
    <property type="entry name" value="GGACT"/>
    <property type="match status" value="1"/>
</dbReference>
<keyword evidence="1" id="KW-0456">Lyase</keyword>
<dbReference type="InterPro" id="IPR036568">
    <property type="entry name" value="GGCT-like_sf"/>
</dbReference>
<dbReference type="PANTHER" id="PTHR12935:SF0">
    <property type="entry name" value="GAMMA-GLUTAMYLCYCLOTRANSFERASE"/>
    <property type="match status" value="1"/>
</dbReference>
<dbReference type="InterPro" id="IPR009288">
    <property type="entry name" value="AIG2-like_dom"/>
</dbReference>
<dbReference type="PANTHER" id="PTHR12935">
    <property type="entry name" value="GAMMA-GLUTAMYLCYCLOTRANSFERASE"/>
    <property type="match status" value="1"/>
</dbReference>
<dbReference type="GO" id="GO:0003839">
    <property type="term" value="F:gamma-glutamylcyclotransferase activity"/>
    <property type="evidence" value="ECO:0007669"/>
    <property type="project" value="InterPro"/>
</dbReference>
<feature type="active site" description="Proton acceptor" evidence="2">
    <location>
        <position position="81"/>
    </location>
</feature>
<dbReference type="InterPro" id="IPR017939">
    <property type="entry name" value="G-Glutamylcylcotransferase"/>
</dbReference>
<dbReference type="GO" id="GO:0016740">
    <property type="term" value="F:transferase activity"/>
    <property type="evidence" value="ECO:0007669"/>
    <property type="project" value="UniProtKB-KW"/>
</dbReference>
<dbReference type="CDD" id="cd06661">
    <property type="entry name" value="GGCT_like"/>
    <property type="match status" value="1"/>
</dbReference>
<evidence type="ECO:0000256" key="2">
    <source>
        <dbReference type="PIRSR" id="PIRSR617939-1"/>
    </source>
</evidence>
<dbReference type="InterPro" id="IPR013024">
    <property type="entry name" value="GGCT-like"/>
</dbReference>
<evidence type="ECO:0000313" key="6">
    <source>
        <dbReference type="Proteomes" id="UP000295097"/>
    </source>
</evidence>
<organism evidence="5 6">
    <name type="scientific">Martelella mediterranea</name>
    <dbReference type="NCBI Taxonomy" id="293089"/>
    <lineage>
        <taxon>Bacteria</taxon>
        <taxon>Pseudomonadati</taxon>
        <taxon>Pseudomonadota</taxon>
        <taxon>Alphaproteobacteria</taxon>
        <taxon>Hyphomicrobiales</taxon>
        <taxon>Aurantimonadaceae</taxon>
        <taxon>Martelella</taxon>
    </lineage>
</organism>
<evidence type="ECO:0000259" key="4">
    <source>
        <dbReference type="Pfam" id="PF06094"/>
    </source>
</evidence>
<accession>A0A4V2V3S8</accession>
<reference evidence="5 6" key="1">
    <citation type="submission" date="2019-03" db="EMBL/GenBank/DDBJ databases">
        <title>Freshwater and sediment microbial communities from various areas in North America, analyzing microbe dynamics in response to fracking.</title>
        <authorList>
            <person name="Lamendella R."/>
        </authorList>
    </citation>
    <scope>NUCLEOTIDE SEQUENCE [LARGE SCALE GENOMIC DNA]</scope>
    <source>
        <strain evidence="5 6">175.2</strain>
    </source>
</reference>
<name>A0A4V2V3S8_9HYPH</name>
<feature type="domain" description="Gamma-glutamylcyclotransferase AIG2-like" evidence="4">
    <location>
        <begin position="7"/>
        <end position="114"/>
    </location>
</feature>
<evidence type="ECO:0000256" key="3">
    <source>
        <dbReference type="PIRSR" id="PIRSR617939-2"/>
    </source>
</evidence>
<protein>
    <submittedName>
        <fullName evidence="5">Gamma-glutamyl AIG2-like cyclotransferase</fullName>
    </submittedName>
</protein>
<evidence type="ECO:0000256" key="1">
    <source>
        <dbReference type="ARBA" id="ARBA00023239"/>
    </source>
</evidence>
<feature type="binding site" evidence="3">
    <location>
        <position position="126"/>
    </location>
    <ligand>
        <name>substrate</name>
    </ligand>
</feature>
<dbReference type="OrthoDB" id="141582at2"/>
<gene>
    <name evidence="5" type="ORF">EDC90_102723</name>
</gene>
<keyword evidence="5" id="KW-0808">Transferase</keyword>
<dbReference type="EMBL" id="SMAR01000027">
    <property type="protein sequence ID" value="TCT35285.1"/>
    <property type="molecule type" value="Genomic_DNA"/>
</dbReference>
<sequence>MPARLHYFAYGSNMLAERLQRRCPSAQLCGAARLDHHALDFSKVANDISGKATIFPASGHHVEGVLFTLDCSEQVLLDGFEGLGKGYDRLNDVPVRLLSTGETITAMTYIAMEEFRDATRRPFDWYLWLVRAGARQNRLTDRHIERLAAEPFIVDPEEARRARLEALDILRKAGFDPGTPEAF</sequence>
<dbReference type="Proteomes" id="UP000295097">
    <property type="component" value="Unassembled WGS sequence"/>
</dbReference>